<accession>A0A8I3WNL6</accession>
<dbReference type="Ensembl" id="ENSCJAT00000137562.1">
    <property type="protein sequence ID" value="ENSCJAP00000093378.1"/>
    <property type="gene ID" value="ENSCJAG00000075827.1"/>
</dbReference>
<reference evidence="2 3" key="1">
    <citation type="submission" date="2009-03" db="EMBL/GenBank/DDBJ databases">
        <authorList>
            <person name="Warren W."/>
            <person name="Ye L."/>
            <person name="Minx P."/>
            <person name="Worley K."/>
            <person name="Gibbs R."/>
            <person name="Wilson R.K."/>
        </authorList>
    </citation>
    <scope>NUCLEOTIDE SEQUENCE [LARGE SCALE GENOMIC DNA]</scope>
</reference>
<reference evidence="2" key="3">
    <citation type="submission" date="2025-09" db="UniProtKB">
        <authorList>
            <consortium name="Ensembl"/>
        </authorList>
    </citation>
    <scope>IDENTIFICATION</scope>
</reference>
<evidence type="ECO:0000313" key="3">
    <source>
        <dbReference type="Proteomes" id="UP000008225"/>
    </source>
</evidence>
<organism evidence="2 3">
    <name type="scientific">Callithrix jacchus</name>
    <name type="common">White-tufted-ear marmoset</name>
    <name type="synonym">Simia Jacchus</name>
    <dbReference type="NCBI Taxonomy" id="9483"/>
    <lineage>
        <taxon>Eukaryota</taxon>
        <taxon>Metazoa</taxon>
        <taxon>Chordata</taxon>
        <taxon>Craniata</taxon>
        <taxon>Vertebrata</taxon>
        <taxon>Euteleostomi</taxon>
        <taxon>Mammalia</taxon>
        <taxon>Eutheria</taxon>
        <taxon>Euarchontoglires</taxon>
        <taxon>Primates</taxon>
        <taxon>Haplorrhini</taxon>
        <taxon>Platyrrhini</taxon>
        <taxon>Cebidae</taxon>
        <taxon>Callitrichinae</taxon>
        <taxon>Callithrix</taxon>
        <taxon>Callithrix</taxon>
    </lineage>
</organism>
<dbReference type="Proteomes" id="UP000008225">
    <property type="component" value="Chromosome 6"/>
</dbReference>
<evidence type="ECO:0000256" key="1">
    <source>
        <dbReference type="SAM" id="MobiDB-lite"/>
    </source>
</evidence>
<dbReference type="GeneTree" id="ENSGT01130000280339"/>
<protein>
    <submittedName>
        <fullName evidence="2">Uncharacterized protein</fullName>
    </submittedName>
</protein>
<dbReference type="AlphaFoldDB" id="A0A8I3WNL6"/>
<evidence type="ECO:0000313" key="2">
    <source>
        <dbReference type="Ensembl" id="ENSCJAP00000093378.1"/>
    </source>
</evidence>
<keyword evidence="3" id="KW-1185">Reference proteome</keyword>
<sequence>MPVIPEYWEAEAGGSPEVRSLRPAGQHGETPSLLKNTEISWAWWRMPIVPATQEETEAGIA</sequence>
<proteinExistence type="predicted"/>
<name>A0A8I3WNL6_CALJA</name>
<feature type="region of interest" description="Disordered" evidence="1">
    <location>
        <begin position="14"/>
        <end position="33"/>
    </location>
</feature>
<reference evidence="2" key="2">
    <citation type="submission" date="2025-08" db="UniProtKB">
        <authorList>
            <consortium name="Ensembl"/>
        </authorList>
    </citation>
    <scope>IDENTIFICATION</scope>
</reference>